<dbReference type="GO" id="GO:0006357">
    <property type="term" value="P:regulation of transcription by RNA polymerase II"/>
    <property type="evidence" value="ECO:0000318"/>
    <property type="project" value="GO_Central"/>
</dbReference>
<protein>
    <submittedName>
        <fullName evidence="11">Syd-9</fullName>
    </submittedName>
</protein>
<keyword evidence="6" id="KW-0805">Transcription regulation</keyword>
<keyword evidence="12" id="KW-1185">Reference proteome</keyword>
<dbReference type="InterPro" id="IPR050331">
    <property type="entry name" value="Zinc_finger"/>
</dbReference>
<evidence type="ECO:0000313" key="12">
    <source>
        <dbReference type="Proteomes" id="UP000005239"/>
    </source>
</evidence>
<dbReference type="PANTHER" id="PTHR16515:SF54">
    <property type="entry name" value="GROWTH FACTOR-INDEPENDENT 1B TRANSCRIPTION REPRESSOR"/>
    <property type="match status" value="1"/>
</dbReference>
<keyword evidence="7" id="KW-0238">DNA-binding</keyword>
<feature type="compositionally biased region" description="Polar residues" evidence="10">
    <location>
        <begin position="209"/>
        <end position="220"/>
    </location>
</feature>
<dbReference type="InterPro" id="IPR013087">
    <property type="entry name" value="Znf_C2H2_type"/>
</dbReference>
<dbReference type="PANTHER" id="PTHR16515">
    <property type="entry name" value="PR DOMAIN ZINC FINGER PROTEIN"/>
    <property type="match status" value="1"/>
</dbReference>
<dbReference type="AlphaFoldDB" id="A0A2A6BFM9"/>
<dbReference type="FunFam" id="3.30.160.60:FF:002484">
    <property type="entry name" value="Protein CBR-LSY-2"/>
    <property type="match status" value="1"/>
</dbReference>
<dbReference type="InterPro" id="IPR036236">
    <property type="entry name" value="Znf_C2H2_sf"/>
</dbReference>
<keyword evidence="4" id="KW-0863">Zinc-finger</keyword>
<evidence type="ECO:0000256" key="1">
    <source>
        <dbReference type="ARBA" id="ARBA00004324"/>
    </source>
</evidence>
<dbReference type="GO" id="GO:0003700">
    <property type="term" value="F:DNA-binding transcription factor activity"/>
    <property type="evidence" value="ECO:0000318"/>
    <property type="project" value="GO_Central"/>
</dbReference>
<gene>
    <name evidence="11" type="primary">WBGene00089575</name>
</gene>
<keyword evidence="9" id="KW-0539">Nucleus</keyword>
<feature type="region of interest" description="Disordered" evidence="10">
    <location>
        <begin position="233"/>
        <end position="265"/>
    </location>
</feature>
<evidence type="ECO:0000256" key="3">
    <source>
        <dbReference type="ARBA" id="ARBA00022737"/>
    </source>
</evidence>
<sequence length="398" mass="43415">MVELLEESSLSTALQSSLTAPPTILNCPQCPKTFETPNKLQQHQQMFHTDKSFVCEICGKAFRFRSNLAEHRSVHTALKPYVCKYCGKSSRLKGNLTKHILKHHKIEHGEPVGKDDIIVKKEPASNDLLEKSMFVLQQSSSPLNVSNGLGDFVSLLPKEDKSDPDYERAIFLSFGLDQGSMDLTGCSPDGSSDGGTEPNGGSHDFDSELSGSPLPTSTIGGASSLQALLAQVASTPSTPPPAVTPSLSMTPSLPPTTPSNGLSTPMKTQCTECGKHFRKVSALQLHMTLNHGCAPPVSSVSSTDEKMQIDESEMSNNDQIMGLHNDLRHVQNFMTERFVNLEQTIRGLDQRMSKMEKNVETVMNSMYSLVQLHTGLSTSVTRMRDEMRTLAPAAIPDV</sequence>
<keyword evidence="5" id="KW-0862">Zinc</keyword>
<evidence type="ECO:0000313" key="11">
    <source>
        <dbReference type="EnsemblMetazoa" id="PPA00021.1"/>
    </source>
</evidence>
<evidence type="ECO:0000256" key="9">
    <source>
        <dbReference type="ARBA" id="ARBA00023242"/>
    </source>
</evidence>
<reference evidence="12" key="1">
    <citation type="journal article" date="2008" name="Nat. Genet.">
        <title>The Pristionchus pacificus genome provides a unique perspective on nematode lifestyle and parasitism.</title>
        <authorList>
            <person name="Dieterich C."/>
            <person name="Clifton S.W."/>
            <person name="Schuster L.N."/>
            <person name="Chinwalla A."/>
            <person name="Delehaunty K."/>
            <person name="Dinkelacker I."/>
            <person name="Fulton L."/>
            <person name="Fulton R."/>
            <person name="Godfrey J."/>
            <person name="Minx P."/>
            <person name="Mitreva M."/>
            <person name="Roeseler W."/>
            <person name="Tian H."/>
            <person name="Witte H."/>
            <person name="Yang S.P."/>
            <person name="Wilson R.K."/>
            <person name="Sommer R.J."/>
        </authorList>
    </citation>
    <scope>NUCLEOTIDE SEQUENCE [LARGE SCALE GENOMIC DNA]</scope>
    <source>
        <strain evidence="12">PS312</strain>
    </source>
</reference>
<evidence type="ECO:0000256" key="5">
    <source>
        <dbReference type="ARBA" id="ARBA00022833"/>
    </source>
</evidence>
<dbReference type="EnsemblMetazoa" id="PPA00021.1">
    <property type="protein sequence ID" value="PPA00021.1"/>
    <property type="gene ID" value="WBGene00089575"/>
</dbReference>
<dbReference type="FunFam" id="3.30.160.60:FF:000325">
    <property type="entry name" value="ZFP90 zinc finger protein"/>
    <property type="match status" value="1"/>
</dbReference>
<dbReference type="Proteomes" id="UP000005239">
    <property type="component" value="Unassembled WGS sequence"/>
</dbReference>
<dbReference type="GO" id="GO:0016607">
    <property type="term" value="C:nuclear speck"/>
    <property type="evidence" value="ECO:0007669"/>
    <property type="project" value="UniProtKB-SubCell"/>
</dbReference>
<name>A0A2A6BFM9_PRIPA</name>
<evidence type="ECO:0000256" key="10">
    <source>
        <dbReference type="SAM" id="MobiDB-lite"/>
    </source>
</evidence>
<keyword evidence="2" id="KW-0479">Metal-binding</keyword>
<feature type="region of interest" description="Disordered" evidence="10">
    <location>
        <begin position="182"/>
        <end position="220"/>
    </location>
</feature>
<dbReference type="Pfam" id="PF00096">
    <property type="entry name" value="zf-C2H2"/>
    <property type="match status" value="4"/>
</dbReference>
<dbReference type="GO" id="GO:0008270">
    <property type="term" value="F:zinc ion binding"/>
    <property type="evidence" value="ECO:0007669"/>
    <property type="project" value="UniProtKB-KW"/>
</dbReference>
<dbReference type="PROSITE" id="PS00028">
    <property type="entry name" value="ZINC_FINGER_C2H2_1"/>
    <property type="match status" value="3"/>
</dbReference>
<proteinExistence type="predicted"/>
<keyword evidence="3" id="KW-0677">Repeat</keyword>
<dbReference type="SMART" id="SM00355">
    <property type="entry name" value="ZnF_C2H2"/>
    <property type="match status" value="4"/>
</dbReference>
<evidence type="ECO:0000256" key="6">
    <source>
        <dbReference type="ARBA" id="ARBA00023015"/>
    </source>
</evidence>
<accession>A0A2A6BFM9</accession>
<dbReference type="PROSITE" id="PS50157">
    <property type="entry name" value="ZINC_FINGER_C2H2_2"/>
    <property type="match status" value="4"/>
</dbReference>
<dbReference type="GO" id="GO:0000978">
    <property type="term" value="F:RNA polymerase II cis-regulatory region sequence-specific DNA binding"/>
    <property type="evidence" value="ECO:0000318"/>
    <property type="project" value="GO_Central"/>
</dbReference>
<accession>A0A8R1YA66</accession>
<keyword evidence="8" id="KW-0804">Transcription</keyword>
<organism evidence="11 12">
    <name type="scientific">Pristionchus pacificus</name>
    <name type="common">Parasitic nematode worm</name>
    <dbReference type="NCBI Taxonomy" id="54126"/>
    <lineage>
        <taxon>Eukaryota</taxon>
        <taxon>Metazoa</taxon>
        <taxon>Ecdysozoa</taxon>
        <taxon>Nematoda</taxon>
        <taxon>Chromadorea</taxon>
        <taxon>Rhabditida</taxon>
        <taxon>Rhabditina</taxon>
        <taxon>Diplogasteromorpha</taxon>
        <taxon>Diplogasteroidea</taxon>
        <taxon>Neodiplogasteridae</taxon>
        <taxon>Pristionchus</taxon>
    </lineage>
</organism>
<evidence type="ECO:0000256" key="4">
    <source>
        <dbReference type="ARBA" id="ARBA00022771"/>
    </source>
</evidence>
<dbReference type="OrthoDB" id="9439903at2759"/>
<dbReference type="Gene3D" id="3.30.160.60">
    <property type="entry name" value="Classic Zinc Finger"/>
    <property type="match status" value="3"/>
</dbReference>
<comment type="subcellular location">
    <subcellularLocation>
        <location evidence="1">Nucleus speckle</location>
    </subcellularLocation>
</comment>
<evidence type="ECO:0000256" key="7">
    <source>
        <dbReference type="ARBA" id="ARBA00023125"/>
    </source>
</evidence>
<evidence type="ECO:0000256" key="2">
    <source>
        <dbReference type="ARBA" id="ARBA00022723"/>
    </source>
</evidence>
<evidence type="ECO:0000256" key="8">
    <source>
        <dbReference type="ARBA" id="ARBA00023163"/>
    </source>
</evidence>
<dbReference type="SUPFAM" id="SSF57667">
    <property type="entry name" value="beta-beta-alpha zinc fingers"/>
    <property type="match status" value="2"/>
</dbReference>
<reference evidence="11" key="2">
    <citation type="submission" date="2022-06" db="UniProtKB">
        <authorList>
            <consortium name="EnsemblMetazoa"/>
        </authorList>
    </citation>
    <scope>IDENTIFICATION</scope>
    <source>
        <strain evidence="11">PS312</strain>
    </source>
</reference>